<evidence type="ECO:0000313" key="3">
    <source>
        <dbReference type="Proteomes" id="UP000789595"/>
    </source>
</evidence>
<accession>A0A8J2SFK7</accession>
<sequence>MRPAGARASNPPTVQTGLWADLGPRTATPPPKTTPRKKPETLAEENARLRARVAELEAVAAMAGPARRCEAAQLDLSSAAEPIRQRLEQQRTTILRLEALVERQARALDATDADGAATEELLDRLARALRGVAELGDGAAPYHTEESKATPPKKLQASLLRTVEALRGRADASKRERRDAALGLDSDAARDRRAARAPIPPRALAPAPAPSTPEPSTPESARTPSPPSQLPGDTRPAWDETFASDFIEETPPPAPAPSKRRTVQRPEWKSDF</sequence>
<proteinExistence type="predicted"/>
<dbReference type="PRINTS" id="PR01217">
    <property type="entry name" value="PRICHEXTENSN"/>
</dbReference>
<keyword evidence="3" id="KW-1185">Reference proteome</keyword>
<reference evidence="2" key="1">
    <citation type="submission" date="2021-11" db="EMBL/GenBank/DDBJ databases">
        <authorList>
            <consortium name="Genoscope - CEA"/>
            <person name="William W."/>
        </authorList>
    </citation>
    <scope>NUCLEOTIDE SEQUENCE</scope>
</reference>
<feature type="compositionally biased region" description="Pro residues" evidence="1">
    <location>
        <begin position="198"/>
        <end position="216"/>
    </location>
</feature>
<feature type="region of interest" description="Disordered" evidence="1">
    <location>
        <begin position="166"/>
        <end position="272"/>
    </location>
</feature>
<dbReference type="Proteomes" id="UP000789595">
    <property type="component" value="Unassembled WGS sequence"/>
</dbReference>
<protein>
    <submittedName>
        <fullName evidence="2">Uncharacterized protein</fullName>
    </submittedName>
</protein>
<name>A0A8J2SFK7_9STRA</name>
<feature type="compositionally biased region" description="Basic and acidic residues" evidence="1">
    <location>
        <begin position="166"/>
        <end position="180"/>
    </location>
</feature>
<dbReference type="EMBL" id="CAKKNE010000003">
    <property type="protein sequence ID" value="CAH0371053.1"/>
    <property type="molecule type" value="Genomic_DNA"/>
</dbReference>
<feature type="region of interest" description="Disordered" evidence="1">
    <location>
        <begin position="1"/>
        <end position="43"/>
    </location>
</feature>
<gene>
    <name evidence="2" type="ORF">PECAL_3P09730</name>
</gene>
<evidence type="ECO:0000256" key="1">
    <source>
        <dbReference type="SAM" id="MobiDB-lite"/>
    </source>
</evidence>
<comment type="caution">
    <text evidence="2">The sequence shown here is derived from an EMBL/GenBank/DDBJ whole genome shotgun (WGS) entry which is preliminary data.</text>
</comment>
<organism evidence="2 3">
    <name type="scientific">Pelagomonas calceolata</name>
    <dbReference type="NCBI Taxonomy" id="35677"/>
    <lineage>
        <taxon>Eukaryota</taxon>
        <taxon>Sar</taxon>
        <taxon>Stramenopiles</taxon>
        <taxon>Ochrophyta</taxon>
        <taxon>Pelagophyceae</taxon>
        <taxon>Pelagomonadales</taxon>
        <taxon>Pelagomonadaceae</taxon>
        <taxon>Pelagomonas</taxon>
    </lineage>
</organism>
<dbReference type="AlphaFoldDB" id="A0A8J2SFK7"/>
<evidence type="ECO:0000313" key="2">
    <source>
        <dbReference type="EMBL" id="CAH0371053.1"/>
    </source>
</evidence>